<dbReference type="Gene3D" id="3.40.630.30">
    <property type="match status" value="1"/>
</dbReference>
<feature type="domain" description="N-acetyltransferase" evidence="3">
    <location>
        <begin position="1"/>
        <end position="101"/>
    </location>
</feature>
<dbReference type="OrthoDB" id="9789603at2"/>
<accession>A0A5C4LZQ3</accession>
<dbReference type="InterPro" id="IPR050832">
    <property type="entry name" value="Bact_Acetyltransf"/>
</dbReference>
<dbReference type="CDD" id="cd04301">
    <property type="entry name" value="NAT_SF"/>
    <property type="match status" value="1"/>
</dbReference>
<dbReference type="GO" id="GO:0016747">
    <property type="term" value="F:acyltransferase activity, transferring groups other than amino-acyl groups"/>
    <property type="evidence" value="ECO:0007669"/>
    <property type="project" value="InterPro"/>
</dbReference>
<evidence type="ECO:0000256" key="2">
    <source>
        <dbReference type="ARBA" id="ARBA00023315"/>
    </source>
</evidence>
<organism evidence="4 5">
    <name type="scientific">Amycolatopsis alkalitolerans</name>
    <dbReference type="NCBI Taxonomy" id="2547244"/>
    <lineage>
        <taxon>Bacteria</taxon>
        <taxon>Bacillati</taxon>
        <taxon>Actinomycetota</taxon>
        <taxon>Actinomycetes</taxon>
        <taxon>Pseudonocardiales</taxon>
        <taxon>Pseudonocardiaceae</taxon>
        <taxon>Amycolatopsis</taxon>
    </lineage>
</organism>
<dbReference type="Proteomes" id="UP000305546">
    <property type="component" value="Unassembled WGS sequence"/>
</dbReference>
<keyword evidence="1 4" id="KW-0808">Transferase</keyword>
<evidence type="ECO:0000313" key="5">
    <source>
        <dbReference type="Proteomes" id="UP000305546"/>
    </source>
</evidence>
<dbReference type="AlphaFoldDB" id="A0A5C4LZQ3"/>
<reference evidence="4 5" key="1">
    <citation type="submission" date="2019-06" db="EMBL/GenBank/DDBJ databases">
        <title>Amycolatopsis alkalitolerans sp. nov., isolated from Gastrodia elata Blume.</title>
        <authorList>
            <person name="Narsing Rao M.P."/>
            <person name="Li W.J."/>
        </authorList>
    </citation>
    <scope>NUCLEOTIDE SEQUENCE [LARGE SCALE GENOMIC DNA]</scope>
    <source>
        <strain evidence="4 5">SYSUP0005</strain>
    </source>
</reference>
<dbReference type="SUPFAM" id="SSF55729">
    <property type="entry name" value="Acyl-CoA N-acyltransferases (Nat)"/>
    <property type="match status" value="1"/>
</dbReference>
<proteinExistence type="predicted"/>
<gene>
    <name evidence="4" type="ORF">FG385_19665</name>
</gene>
<evidence type="ECO:0000313" key="4">
    <source>
        <dbReference type="EMBL" id="TNC23920.1"/>
    </source>
</evidence>
<sequence length="101" mass="11140">MMIHNRADLLVAEYDSQVIGYALATRFLVLYANGWVAELQELIVAPEARGPGVGRALVAAIAERARVAGAVELTVPTRRARDYYLTLGFTETATYLKRELT</sequence>
<dbReference type="Pfam" id="PF13508">
    <property type="entry name" value="Acetyltransf_7"/>
    <property type="match status" value="1"/>
</dbReference>
<dbReference type="PANTHER" id="PTHR43877">
    <property type="entry name" value="AMINOALKYLPHOSPHONATE N-ACETYLTRANSFERASE-RELATED-RELATED"/>
    <property type="match status" value="1"/>
</dbReference>
<dbReference type="PROSITE" id="PS51186">
    <property type="entry name" value="GNAT"/>
    <property type="match status" value="1"/>
</dbReference>
<keyword evidence="2" id="KW-0012">Acyltransferase</keyword>
<evidence type="ECO:0000256" key="1">
    <source>
        <dbReference type="ARBA" id="ARBA00022679"/>
    </source>
</evidence>
<protein>
    <submittedName>
        <fullName evidence="4">GNAT family N-acetyltransferase</fullName>
    </submittedName>
</protein>
<dbReference type="InterPro" id="IPR000182">
    <property type="entry name" value="GNAT_dom"/>
</dbReference>
<dbReference type="InterPro" id="IPR016181">
    <property type="entry name" value="Acyl_CoA_acyltransferase"/>
</dbReference>
<name>A0A5C4LZQ3_9PSEU</name>
<evidence type="ECO:0000259" key="3">
    <source>
        <dbReference type="PROSITE" id="PS51186"/>
    </source>
</evidence>
<comment type="caution">
    <text evidence="4">The sequence shown here is derived from an EMBL/GenBank/DDBJ whole genome shotgun (WGS) entry which is preliminary data.</text>
</comment>
<dbReference type="EMBL" id="VDFW01000017">
    <property type="protein sequence ID" value="TNC23920.1"/>
    <property type="molecule type" value="Genomic_DNA"/>
</dbReference>
<keyword evidence="5" id="KW-1185">Reference proteome</keyword>